<dbReference type="InterPro" id="IPR025007">
    <property type="entry name" value="DUF3899"/>
</dbReference>
<dbReference type="EMBL" id="CP121671">
    <property type="protein sequence ID" value="WFT76164.1"/>
    <property type="molecule type" value="Genomic_DNA"/>
</dbReference>
<name>A0ABY8J3Z5_9BACI</name>
<proteinExistence type="predicted"/>
<keyword evidence="1" id="KW-1133">Transmembrane helix</keyword>
<evidence type="ECO:0000313" key="3">
    <source>
        <dbReference type="EMBL" id="WFT76164.1"/>
    </source>
</evidence>
<evidence type="ECO:0000259" key="2">
    <source>
        <dbReference type="Pfam" id="PF13038"/>
    </source>
</evidence>
<keyword evidence="1" id="KW-0812">Transmembrane</keyword>
<organism evidence="3 4">
    <name type="scientific">Halobacillus naozhouensis</name>
    <dbReference type="NCBI Taxonomy" id="554880"/>
    <lineage>
        <taxon>Bacteria</taxon>
        <taxon>Bacillati</taxon>
        <taxon>Bacillota</taxon>
        <taxon>Bacilli</taxon>
        <taxon>Bacillales</taxon>
        <taxon>Bacillaceae</taxon>
        <taxon>Halobacillus</taxon>
    </lineage>
</organism>
<feature type="transmembrane region" description="Helical" evidence="1">
    <location>
        <begin position="31"/>
        <end position="55"/>
    </location>
</feature>
<keyword evidence="4" id="KW-1185">Reference proteome</keyword>
<evidence type="ECO:0000256" key="1">
    <source>
        <dbReference type="SAM" id="Phobius"/>
    </source>
</evidence>
<dbReference type="Pfam" id="PF13038">
    <property type="entry name" value="DUF3899"/>
    <property type="match status" value="1"/>
</dbReference>
<reference evidence="3 4" key="1">
    <citation type="submission" date="2023-04" db="EMBL/GenBank/DDBJ databases">
        <title>Genome sequence of Halobacillus naozhouensis KACC 21980.</title>
        <authorList>
            <person name="Kim S."/>
            <person name="Heo J."/>
            <person name="Kwon S.-W."/>
        </authorList>
    </citation>
    <scope>NUCLEOTIDE SEQUENCE [LARGE SCALE GENOMIC DNA]</scope>
    <source>
        <strain evidence="3 4">KCTC 13234</strain>
    </source>
</reference>
<feature type="transmembrane region" description="Helical" evidence="1">
    <location>
        <begin position="98"/>
        <end position="121"/>
    </location>
</feature>
<evidence type="ECO:0000313" key="4">
    <source>
        <dbReference type="Proteomes" id="UP001221597"/>
    </source>
</evidence>
<dbReference type="RefSeq" id="WP_283078120.1">
    <property type="nucleotide sequence ID" value="NZ_CP121671.1"/>
</dbReference>
<keyword evidence="1" id="KW-0472">Membrane</keyword>
<feature type="domain" description="DUF3899" evidence="2">
    <location>
        <begin position="35"/>
        <end position="117"/>
    </location>
</feature>
<gene>
    <name evidence="3" type="ORF">P9989_07315</name>
</gene>
<feature type="transmembrane region" description="Helical" evidence="1">
    <location>
        <begin position="7"/>
        <end position="25"/>
    </location>
</feature>
<protein>
    <submittedName>
        <fullName evidence="3">DUF3899 domain-containing protein</fullName>
    </submittedName>
</protein>
<sequence length="122" mass="14607">MSIVRSKWTSVILNLFLCTIFFWIWAPANNLLYFINFLFYFSCFYLFTGLVLWVVRGGLFDGVTFGMRRFVSEMSRNKDYLDDWKDRPLPSKTIQRSFLSFFLFQGVLLALFSIILLIVYYR</sequence>
<dbReference type="Proteomes" id="UP001221597">
    <property type="component" value="Chromosome"/>
</dbReference>
<accession>A0ABY8J3Z5</accession>